<organism evidence="1 2">
    <name type="scientific">Paracraurococcus ruber</name>
    <dbReference type="NCBI Taxonomy" id="77675"/>
    <lineage>
        <taxon>Bacteria</taxon>
        <taxon>Pseudomonadati</taxon>
        <taxon>Pseudomonadota</taxon>
        <taxon>Alphaproteobacteria</taxon>
        <taxon>Acetobacterales</taxon>
        <taxon>Roseomonadaceae</taxon>
        <taxon>Paracraurococcus</taxon>
    </lineage>
</organism>
<evidence type="ECO:0000313" key="2">
    <source>
        <dbReference type="Proteomes" id="UP000697995"/>
    </source>
</evidence>
<dbReference type="EMBL" id="NRSG01000063">
    <property type="protein sequence ID" value="MBK1658705.1"/>
    <property type="molecule type" value="Genomic_DNA"/>
</dbReference>
<gene>
    <name evidence="1" type="ORF">CKO45_10730</name>
</gene>
<dbReference type="RefSeq" id="WP_133219112.1">
    <property type="nucleotide sequence ID" value="NZ_NRSG01000063.1"/>
</dbReference>
<protein>
    <submittedName>
        <fullName evidence="1">Uncharacterized protein</fullName>
    </submittedName>
</protein>
<name>A0ABS1CWB5_9PROT</name>
<accession>A0ABS1CWB5</accession>
<dbReference type="Proteomes" id="UP000697995">
    <property type="component" value="Unassembled WGS sequence"/>
</dbReference>
<reference evidence="1 2" key="1">
    <citation type="journal article" date="2020" name="Microorganisms">
        <title>Osmotic Adaptation and Compatible Solute Biosynthesis of Phototrophic Bacteria as Revealed from Genome Analyses.</title>
        <authorList>
            <person name="Imhoff J.F."/>
            <person name="Rahn T."/>
            <person name="Kunzel S."/>
            <person name="Keller A."/>
            <person name="Neulinger S.C."/>
        </authorList>
    </citation>
    <scope>NUCLEOTIDE SEQUENCE [LARGE SCALE GENOMIC DNA]</scope>
    <source>
        <strain evidence="1 2">DSM 15382</strain>
    </source>
</reference>
<evidence type="ECO:0000313" key="1">
    <source>
        <dbReference type="EMBL" id="MBK1658705.1"/>
    </source>
</evidence>
<comment type="caution">
    <text evidence="1">The sequence shown here is derived from an EMBL/GenBank/DDBJ whole genome shotgun (WGS) entry which is preliminary data.</text>
</comment>
<keyword evidence="2" id="KW-1185">Reference proteome</keyword>
<proteinExistence type="predicted"/>
<sequence length="102" mass="11007">MPAPSRTTAPALPFEDACLDTGRGRAGFDAIRIAHRAYRLMPRDFRQRLFARLSQRLAPRPHPAPLPPAGGVVLVGEFGLPTGVGAGARLMRDALLRLGVRV</sequence>